<protein>
    <submittedName>
        <fullName evidence="2">Uncharacterized protein</fullName>
    </submittedName>
</protein>
<dbReference type="OrthoDB" id="335463at2157"/>
<dbReference type="EMBL" id="FNPB01000011">
    <property type="protein sequence ID" value="SDY32128.1"/>
    <property type="molecule type" value="Genomic_DNA"/>
</dbReference>
<evidence type="ECO:0000313" key="2">
    <source>
        <dbReference type="EMBL" id="SDY32128.1"/>
    </source>
</evidence>
<accession>A0A1H3IY68</accession>
<gene>
    <name evidence="2" type="ORF">SAMN04487946_11140</name>
</gene>
<feature type="compositionally biased region" description="Basic residues" evidence="1">
    <location>
        <begin position="1"/>
        <end position="14"/>
    </location>
</feature>
<reference evidence="3" key="1">
    <citation type="submission" date="2016-10" db="EMBL/GenBank/DDBJ databases">
        <authorList>
            <person name="Varghese N."/>
            <person name="Submissions S."/>
        </authorList>
    </citation>
    <scope>NUCLEOTIDE SEQUENCE [LARGE SCALE GENOMIC DNA]</scope>
    <source>
        <strain evidence="3">CGMCC 1.10118</strain>
    </source>
</reference>
<evidence type="ECO:0000256" key="1">
    <source>
        <dbReference type="SAM" id="MobiDB-lite"/>
    </source>
</evidence>
<keyword evidence="3" id="KW-1185">Reference proteome</keyword>
<name>A0A1H3IY68_9EURY</name>
<feature type="region of interest" description="Disordered" evidence="1">
    <location>
        <begin position="1"/>
        <end position="28"/>
    </location>
</feature>
<evidence type="ECO:0000313" key="3">
    <source>
        <dbReference type="Proteomes" id="UP000199170"/>
    </source>
</evidence>
<dbReference type="RefSeq" id="WP_089768651.1">
    <property type="nucleotide sequence ID" value="NZ_FNPB01000011.1"/>
</dbReference>
<sequence length="69" mass="7746">MGSLSRHRAQQRFRKALDQRLQDTSSPTETYSAYEEAIEEFIGLALNADELNKAACRVATDPDAIDFPD</sequence>
<organism evidence="2 3">
    <name type="scientific">Halobellus clavatus</name>
    <dbReference type="NCBI Taxonomy" id="660517"/>
    <lineage>
        <taxon>Archaea</taxon>
        <taxon>Methanobacteriati</taxon>
        <taxon>Methanobacteriota</taxon>
        <taxon>Stenosarchaea group</taxon>
        <taxon>Halobacteria</taxon>
        <taxon>Halobacteriales</taxon>
        <taxon>Haloferacaceae</taxon>
        <taxon>Halobellus</taxon>
    </lineage>
</organism>
<dbReference type="STRING" id="660517.SAMN04487946_11140"/>
<proteinExistence type="predicted"/>
<dbReference type="AlphaFoldDB" id="A0A1H3IY68"/>
<dbReference type="Proteomes" id="UP000199170">
    <property type="component" value="Unassembled WGS sequence"/>
</dbReference>